<accession>Q38024</accession>
<feature type="compositionally biased region" description="Polar residues" evidence="1">
    <location>
        <begin position="11"/>
        <end position="23"/>
    </location>
</feature>
<dbReference type="Proteomes" id="UP000335223">
    <property type="component" value="Segment"/>
</dbReference>
<reference evidence="2" key="1">
    <citation type="journal article" date="1994" name="Gene">
        <title>Sequence of the essential early region of phi C31, a temperate phage of Streptomyces spp. with unusual features in its lytic development.</title>
        <authorList>
            <person name="Hartley N.M."/>
            <person name="Murphy G.O."/>
            <person name="Bruton C.J."/>
            <person name="Chater K.F."/>
        </authorList>
    </citation>
    <scope>NUCLEOTIDE SEQUENCE [LARGE SCALE GENOMIC DNA]</scope>
</reference>
<dbReference type="InterPro" id="IPR043991">
    <property type="entry name" value="Gp3-like"/>
</dbReference>
<proteinExistence type="predicted"/>
<sequence length="273" mass="30298">MLRVVPPGLPTSFSTSEAGNNAPDTLGALMAKRSIWAGDEDNKPKKRETYADDTVGRFHSGYSETNERGKVVPVALDKWRISTGEQSVADAVAQLFGGTPVENEESTSENFIDVFTDRPKSPWIIEADGIHWDMKLWLNGKLKHHCDGFDFVSHADEEMIGQPCGCPKLFDERKAAAKEYDAPNPAITVTFTLADDPELGRFKFQTGSWTLFKVLHEAEDDVERVGKGGAVLANLELELVEYTPKRGPMRNKLVSYYKPTITVLKSYNDAIAD</sequence>
<evidence type="ECO:0000256" key="1">
    <source>
        <dbReference type="SAM" id="MobiDB-lite"/>
    </source>
</evidence>
<evidence type="ECO:0000313" key="2">
    <source>
        <dbReference type="EMBL" id="CAA53914.1"/>
    </source>
</evidence>
<dbReference type="Pfam" id="PF18897">
    <property type="entry name" value="Gp3-like"/>
    <property type="match status" value="1"/>
</dbReference>
<protein>
    <submittedName>
        <fullName evidence="2">ORF 3</fullName>
    </submittedName>
</protein>
<dbReference type="EMBL" id="X76288">
    <property type="protein sequence ID" value="CAA53914.1"/>
    <property type="molecule type" value="Genomic_DNA"/>
</dbReference>
<organism evidence="2">
    <name type="scientific">Streptomyces phage phiC31</name>
    <name type="common">Bacteriophage phi-C31</name>
    <dbReference type="NCBI Taxonomy" id="10719"/>
    <lineage>
        <taxon>Viruses</taxon>
        <taxon>Duplodnaviria</taxon>
        <taxon>Heunggongvirae</taxon>
        <taxon>Uroviricota</taxon>
        <taxon>Caudoviricetes</taxon>
        <taxon>Colingsworthviridae</taxon>
        <taxon>Lomovskayavirus</taxon>
    </lineage>
</organism>
<organismHost>
    <name type="scientific">Streptomyces coelicolor</name>
    <dbReference type="NCBI Taxonomy" id="1902"/>
</organismHost>
<dbReference type="PIR" id="S38915">
    <property type="entry name" value="S38915"/>
</dbReference>
<name>Q38024_BPPHC</name>
<feature type="region of interest" description="Disordered" evidence="1">
    <location>
        <begin position="1"/>
        <end position="24"/>
    </location>
</feature>